<dbReference type="Proteomes" id="UP000887564">
    <property type="component" value="Unplaced"/>
</dbReference>
<reference evidence="3" key="1">
    <citation type="submission" date="2022-11" db="UniProtKB">
        <authorList>
            <consortium name="WormBaseParasite"/>
        </authorList>
    </citation>
    <scope>IDENTIFICATION</scope>
</reference>
<feature type="region of interest" description="Disordered" evidence="1">
    <location>
        <begin position="214"/>
        <end position="238"/>
    </location>
</feature>
<dbReference type="PANTHER" id="PTHR12195">
    <property type="entry name" value="CYTOPLASMIC FMR1-INTERACTING PROTEIN-RELATED"/>
    <property type="match status" value="1"/>
</dbReference>
<accession>A0A914RWU6</accession>
<sequence length="253" mass="28566">MYRLKIDGYEELLADVVNICSLLFENHMYITPAERHMFVKSLEVVPLFGDMQIQPFSFVKRSPFFDSSKWPASNTEDGPRSDAENREMTQLALSGIQLLCGWTSDVVETISWKLLHPTDHRLKDIRGSTGKPTFVVRLTLIPLFGSQAMLMKMESVLSVAIRRHIYAELQDFVQLTLKEPLHKALKNKKDVVAGVIQSICDTCVDDCSGQFDSRSPDIGKSKKQRRSTTGSVGDIRTGRRSVAPSSTQVYFFN</sequence>
<dbReference type="PIRSF" id="PIRSF008153">
    <property type="entry name" value="FMR1_interacting"/>
    <property type="match status" value="1"/>
</dbReference>
<protein>
    <submittedName>
        <fullName evidence="3">Uncharacterized protein</fullName>
    </submittedName>
</protein>
<name>A0A914RWU6_PAREQ</name>
<dbReference type="WBParaSite" id="PEQ_0001067701-mRNA-1">
    <property type="protein sequence ID" value="PEQ_0001067701-mRNA-1"/>
    <property type="gene ID" value="PEQ_0001067701"/>
</dbReference>
<dbReference type="AlphaFoldDB" id="A0A914RWU6"/>
<dbReference type="GO" id="GO:0030833">
    <property type="term" value="P:regulation of actin filament polymerization"/>
    <property type="evidence" value="ECO:0007669"/>
    <property type="project" value="InterPro"/>
</dbReference>
<organism evidence="2 3">
    <name type="scientific">Parascaris equorum</name>
    <name type="common">Equine roundworm</name>
    <dbReference type="NCBI Taxonomy" id="6256"/>
    <lineage>
        <taxon>Eukaryota</taxon>
        <taxon>Metazoa</taxon>
        <taxon>Ecdysozoa</taxon>
        <taxon>Nematoda</taxon>
        <taxon>Chromadorea</taxon>
        <taxon>Rhabditida</taxon>
        <taxon>Spirurina</taxon>
        <taxon>Ascaridomorpha</taxon>
        <taxon>Ascaridoidea</taxon>
        <taxon>Ascarididae</taxon>
        <taxon>Parascaris</taxon>
    </lineage>
</organism>
<evidence type="ECO:0000256" key="1">
    <source>
        <dbReference type="SAM" id="MobiDB-lite"/>
    </source>
</evidence>
<dbReference type="InterPro" id="IPR008081">
    <property type="entry name" value="Cytoplasmic_FMR1-int"/>
</dbReference>
<dbReference type="GO" id="GO:0031267">
    <property type="term" value="F:small GTPase binding"/>
    <property type="evidence" value="ECO:0007669"/>
    <property type="project" value="InterPro"/>
</dbReference>
<proteinExistence type="predicted"/>
<evidence type="ECO:0000313" key="3">
    <source>
        <dbReference type="WBParaSite" id="PEQ_0001067701-mRNA-1"/>
    </source>
</evidence>
<evidence type="ECO:0000313" key="2">
    <source>
        <dbReference type="Proteomes" id="UP000887564"/>
    </source>
</evidence>
<keyword evidence="2" id="KW-1185">Reference proteome</keyword>
<dbReference type="Pfam" id="PF05994">
    <property type="entry name" value="FragX_IP"/>
    <property type="match status" value="1"/>
</dbReference>